<proteinExistence type="inferred from homology"/>
<reference evidence="3" key="1">
    <citation type="submission" date="2018-05" db="EMBL/GenBank/DDBJ databases">
        <authorList>
            <person name="Lanie J.A."/>
            <person name="Ng W.-L."/>
            <person name="Kazmierczak K.M."/>
            <person name="Andrzejewski T.M."/>
            <person name="Davidsen T.M."/>
            <person name="Wayne K.J."/>
            <person name="Tettelin H."/>
            <person name="Glass J.I."/>
            <person name="Rusch D."/>
            <person name="Podicherti R."/>
            <person name="Tsui H.-C.T."/>
            <person name="Winkler M.E."/>
        </authorList>
    </citation>
    <scope>NUCLEOTIDE SEQUENCE</scope>
</reference>
<evidence type="ECO:0008006" key="4">
    <source>
        <dbReference type="Google" id="ProtNLM"/>
    </source>
</evidence>
<dbReference type="InterPro" id="IPR012338">
    <property type="entry name" value="Beta-lactam/transpept-like"/>
</dbReference>
<name>A0A381NYP2_9ZZZZ</name>
<evidence type="ECO:0000256" key="2">
    <source>
        <dbReference type="ARBA" id="ARBA00022801"/>
    </source>
</evidence>
<sequence length="410" mass="45756">MQGKTLRLMLGTGFIYLFSFVLWAANPAQTKLNIQLKSLVSNGSVLVASEQRVLYRYPPKIKPLLVPASVLKYATALAALHYLGPDFSYSTEFYLDQNHSLVIKGSGDPYLVSEEWQRIAEQISLLPNLPKKLKSVFFDTTLFSEKINIPGIAISNNPFDARNGALVVNFNTVYLKVDSNGFVTSAEEQTPLTLLAGRLGKKLTPGTRRIIIPPDLSFTYAGELVQSFFRREGFSFSSKKVALRSVSSGDRLVYTHRNILTLKEVIAGMLRYSNNFTANQLLLTVGMQHYGPPATLEKGTRALAEYLQKELVISKEQFMLVEGSGISRKNRLTPEAIWHLLRAFAPYQNLLHGDNGILFKTGTLSGVYSMAGYLPGRDPLYFVILLNQPKNKRDKILKILLATDFSSGEF</sequence>
<comment type="similarity">
    <text evidence="1">Belongs to the peptidase S13 family.</text>
</comment>
<gene>
    <name evidence="3" type="ORF">METZ01_LOCUS12609</name>
</gene>
<organism evidence="3">
    <name type="scientific">marine metagenome</name>
    <dbReference type="NCBI Taxonomy" id="408172"/>
    <lineage>
        <taxon>unclassified sequences</taxon>
        <taxon>metagenomes</taxon>
        <taxon>ecological metagenomes</taxon>
    </lineage>
</organism>
<evidence type="ECO:0000256" key="1">
    <source>
        <dbReference type="ARBA" id="ARBA00006096"/>
    </source>
</evidence>
<dbReference type="PANTHER" id="PTHR30023">
    <property type="entry name" value="D-ALANYL-D-ALANINE CARBOXYPEPTIDASE"/>
    <property type="match status" value="1"/>
</dbReference>
<dbReference type="Pfam" id="PF02113">
    <property type="entry name" value="Peptidase_S13"/>
    <property type="match status" value="2"/>
</dbReference>
<keyword evidence="2" id="KW-0378">Hydrolase</keyword>
<dbReference type="PANTHER" id="PTHR30023:SF0">
    <property type="entry name" value="PENICILLIN-SENSITIVE CARBOXYPEPTIDASE A"/>
    <property type="match status" value="1"/>
</dbReference>
<dbReference type="EMBL" id="UINC01000698">
    <property type="protein sequence ID" value="SUZ59755.1"/>
    <property type="molecule type" value="Genomic_DNA"/>
</dbReference>
<dbReference type="PRINTS" id="PR00922">
    <property type="entry name" value="DADACBPTASE3"/>
</dbReference>
<dbReference type="GO" id="GO:0004185">
    <property type="term" value="F:serine-type carboxypeptidase activity"/>
    <property type="evidence" value="ECO:0007669"/>
    <property type="project" value="InterPro"/>
</dbReference>
<dbReference type="GO" id="GO:0000270">
    <property type="term" value="P:peptidoglycan metabolic process"/>
    <property type="evidence" value="ECO:0007669"/>
    <property type="project" value="TreeGrafter"/>
</dbReference>
<dbReference type="InterPro" id="IPR000667">
    <property type="entry name" value="Peptidase_S13"/>
</dbReference>
<dbReference type="Gene3D" id="3.40.710.10">
    <property type="entry name" value="DD-peptidase/beta-lactamase superfamily"/>
    <property type="match status" value="1"/>
</dbReference>
<accession>A0A381NYP2</accession>
<dbReference type="SUPFAM" id="SSF56601">
    <property type="entry name" value="beta-lactamase/transpeptidase-like"/>
    <property type="match status" value="1"/>
</dbReference>
<protein>
    <recommendedName>
        <fullName evidence="4">Penicillin-binding protein 4</fullName>
    </recommendedName>
</protein>
<evidence type="ECO:0000313" key="3">
    <source>
        <dbReference type="EMBL" id="SUZ59755.1"/>
    </source>
</evidence>
<dbReference type="AlphaFoldDB" id="A0A381NYP2"/>
<dbReference type="GO" id="GO:0006508">
    <property type="term" value="P:proteolysis"/>
    <property type="evidence" value="ECO:0007669"/>
    <property type="project" value="InterPro"/>
</dbReference>